<dbReference type="Pfam" id="PF00578">
    <property type="entry name" value="AhpC-TSA"/>
    <property type="match status" value="1"/>
</dbReference>
<keyword evidence="4" id="KW-1185">Reference proteome</keyword>
<dbReference type="InterPro" id="IPR000866">
    <property type="entry name" value="AhpC/TSA"/>
</dbReference>
<reference evidence="3 4" key="1">
    <citation type="submission" date="2007-01" db="EMBL/GenBank/DDBJ databases">
        <authorList>
            <person name="Haygood M."/>
            <person name="Podell S."/>
            <person name="Anderson C."/>
            <person name="Hopkinson B."/>
            <person name="Roe K."/>
            <person name="Barbeau K."/>
            <person name="Gaasterland T."/>
            <person name="Ferriera S."/>
            <person name="Johnson J."/>
            <person name="Kravitz S."/>
            <person name="Beeson K."/>
            <person name="Sutton G."/>
            <person name="Rogers Y.-H."/>
            <person name="Friedman R."/>
            <person name="Frazier M."/>
            <person name="Venter J.C."/>
        </authorList>
    </citation>
    <scope>NUCLEOTIDE SEQUENCE [LARGE SCALE GENOMIC DNA]</scope>
    <source>
        <strain evidence="3 4">ATCC 23134</strain>
    </source>
</reference>
<sequence>MRKLQQLFIFTLLAATLAACGSRQGLKGKTAPAFTFENIEGKKQSLADFKGKYVLLHFWTTSCRSCRKDFPKIEDYYSQMKGKDFELVAINVGEKLEASKKFKEKFSLSFPMLGDVQAVSEQIYQVDAYPTNIFISPEGKVIRTIVGPIIDKKQVEVIIQQHKKG</sequence>
<evidence type="ECO:0000259" key="2">
    <source>
        <dbReference type="PROSITE" id="PS51352"/>
    </source>
</evidence>
<dbReference type="AlphaFoldDB" id="A1ZM32"/>
<dbReference type="EMBL" id="AAWS01000015">
    <property type="protein sequence ID" value="EAY28564.1"/>
    <property type="molecule type" value="Genomic_DNA"/>
</dbReference>
<accession>A1ZM32</accession>
<dbReference type="PANTHER" id="PTHR42852">
    <property type="entry name" value="THIOL:DISULFIDE INTERCHANGE PROTEIN DSBE"/>
    <property type="match status" value="1"/>
</dbReference>
<feature type="signal peptide" evidence="1">
    <location>
        <begin position="1"/>
        <end position="18"/>
    </location>
</feature>
<dbReference type="GO" id="GO:0016209">
    <property type="term" value="F:antioxidant activity"/>
    <property type="evidence" value="ECO:0007669"/>
    <property type="project" value="InterPro"/>
</dbReference>
<dbReference type="RefSeq" id="WP_002697823.1">
    <property type="nucleotide sequence ID" value="NZ_AAWS01000015.1"/>
</dbReference>
<dbReference type="CDD" id="cd02966">
    <property type="entry name" value="TlpA_like_family"/>
    <property type="match status" value="1"/>
</dbReference>
<protein>
    <submittedName>
        <fullName evidence="3">Essential protein</fullName>
    </submittedName>
</protein>
<evidence type="ECO:0000313" key="4">
    <source>
        <dbReference type="Proteomes" id="UP000004095"/>
    </source>
</evidence>
<dbReference type="PANTHER" id="PTHR42852:SF17">
    <property type="entry name" value="THIOREDOXIN-LIKE PROTEIN HI_1115"/>
    <property type="match status" value="1"/>
</dbReference>
<name>A1ZM32_MICM2</name>
<feature type="domain" description="Thioredoxin" evidence="2">
    <location>
        <begin position="25"/>
        <end position="164"/>
    </location>
</feature>
<dbReference type="SUPFAM" id="SSF52833">
    <property type="entry name" value="Thioredoxin-like"/>
    <property type="match status" value="1"/>
</dbReference>
<dbReference type="OrthoDB" id="9815205at2"/>
<dbReference type="PROSITE" id="PS51257">
    <property type="entry name" value="PROKAR_LIPOPROTEIN"/>
    <property type="match status" value="1"/>
</dbReference>
<dbReference type="GO" id="GO:0016491">
    <property type="term" value="F:oxidoreductase activity"/>
    <property type="evidence" value="ECO:0007669"/>
    <property type="project" value="InterPro"/>
</dbReference>
<dbReference type="Gene3D" id="3.40.30.10">
    <property type="entry name" value="Glutaredoxin"/>
    <property type="match status" value="1"/>
</dbReference>
<dbReference type="PROSITE" id="PS51352">
    <property type="entry name" value="THIOREDOXIN_2"/>
    <property type="match status" value="1"/>
</dbReference>
<dbReference type="Proteomes" id="UP000004095">
    <property type="component" value="Unassembled WGS sequence"/>
</dbReference>
<feature type="chain" id="PRO_5002641532" evidence="1">
    <location>
        <begin position="19"/>
        <end position="165"/>
    </location>
</feature>
<keyword evidence="1" id="KW-0732">Signal</keyword>
<evidence type="ECO:0000313" key="3">
    <source>
        <dbReference type="EMBL" id="EAY28564.1"/>
    </source>
</evidence>
<proteinExistence type="predicted"/>
<dbReference type="InterPro" id="IPR036249">
    <property type="entry name" value="Thioredoxin-like_sf"/>
</dbReference>
<dbReference type="InterPro" id="IPR050553">
    <property type="entry name" value="Thioredoxin_ResA/DsbE_sf"/>
</dbReference>
<dbReference type="eggNOG" id="COG0526">
    <property type="taxonomic scope" value="Bacteria"/>
</dbReference>
<evidence type="ECO:0000256" key="1">
    <source>
        <dbReference type="SAM" id="SignalP"/>
    </source>
</evidence>
<comment type="caution">
    <text evidence="3">The sequence shown here is derived from an EMBL/GenBank/DDBJ whole genome shotgun (WGS) entry which is preliminary data.</text>
</comment>
<dbReference type="InterPro" id="IPR013766">
    <property type="entry name" value="Thioredoxin_domain"/>
</dbReference>
<organism evidence="3 4">
    <name type="scientific">Microscilla marina ATCC 23134</name>
    <dbReference type="NCBI Taxonomy" id="313606"/>
    <lineage>
        <taxon>Bacteria</taxon>
        <taxon>Pseudomonadati</taxon>
        <taxon>Bacteroidota</taxon>
        <taxon>Cytophagia</taxon>
        <taxon>Cytophagales</taxon>
        <taxon>Microscillaceae</taxon>
        <taxon>Microscilla</taxon>
    </lineage>
</organism>
<gene>
    <name evidence="3" type="ORF">M23134_04411</name>
</gene>